<proteinExistence type="predicted"/>
<dbReference type="EMBL" id="CP106679">
    <property type="protein sequence ID" value="UXP30619.1"/>
    <property type="molecule type" value="Genomic_DNA"/>
</dbReference>
<dbReference type="Pfam" id="PF02620">
    <property type="entry name" value="YceD"/>
    <property type="match status" value="1"/>
</dbReference>
<dbReference type="Proteomes" id="UP001065174">
    <property type="component" value="Chromosome"/>
</dbReference>
<reference evidence="2" key="1">
    <citation type="submission" date="2022-09" db="EMBL/GenBank/DDBJ databases">
        <title>Comparative genomics and taxonomic characterization of three novel marine species of genus Reichenbachiella exhibiting antioxidant and polysaccharide degradation activities.</title>
        <authorList>
            <person name="Muhammad N."/>
            <person name="Lee Y.-J."/>
            <person name="Ko J."/>
            <person name="Kim S.-G."/>
        </authorList>
    </citation>
    <scope>NUCLEOTIDE SEQUENCE</scope>
    <source>
        <strain evidence="2">BKB1-1</strain>
    </source>
</reference>
<gene>
    <name evidence="2" type="ORF">N6H18_09655</name>
</gene>
<evidence type="ECO:0000313" key="3">
    <source>
        <dbReference type="Proteomes" id="UP001065174"/>
    </source>
</evidence>
<accession>A0ABY6CJQ4</accession>
<organism evidence="2 3">
    <name type="scientific">Reichenbachiella agarivorans</name>
    <dbReference type="NCBI Taxonomy" id="2979464"/>
    <lineage>
        <taxon>Bacteria</taxon>
        <taxon>Pseudomonadati</taxon>
        <taxon>Bacteroidota</taxon>
        <taxon>Cytophagia</taxon>
        <taxon>Cytophagales</taxon>
        <taxon>Reichenbachiellaceae</taxon>
        <taxon>Reichenbachiella</taxon>
    </lineage>
</organism>
<evidence type="ECO:0000313" key="2">
    <source>
        <dbReference type="EMBL" id="UXP30619.1"/>
    </source>
</evidence>
<name>A0ABY6CJQ4_9BACT</name>
<evidence type="ECO:0000256" key="1">
    <source>
        <dbReference type="SAM" id="MobiDB-lite"/>
    </source>
</evidence>
<dbReference type="InterPro" id="IPR003772">
    <property type="entry name" value="YceD"/>
</dbReference>
<feature type="compositionally biased region" description="Acidic residues" evidence="1">
    <location>
        <begin position="151"/>
        <end position="165"/>
    </location>
</feature>
<sequence length="181" mass="21178">MKENKHFRIDIYGLRLGSHSFSFDIDNSLFEKYDDSVIESGKAHCAIELVKKERLIEVNFSITGTVELVCDRSLEAFDHPIDIEEQLILKYGEDFDDSQDDIWTIPDGQQSINVEKCIFDYLTLSIPMKKLHPKFEEEEDDEYELSLVYSSEEDENESEESDDQDIDPRWALLKNIKNKEN</sequence>
<protein>
    <submittedName>
        <fullName evidence="2">DUF177 domain-containing protein</fullName>
    </submittedName>
</protein>
<feature type="region of interest" description="Disordered" evidence="1">
    <location>
        <begin position="135"/>
        <end position="169"/>
    </location>
</feature>
<keyword evidence="3" id="KW-1185">Reference proteome</keyword>
<dbReference type="RefSeq" id="WP_262308066.1">
    <property type="nucleotide sequence ID" value="NZ_CP106679.1"/>
</dbReference>